<feature type="signal peptide" evidence="1">
    <location>
        <begin position="1"/>
        <end position="19"/>
    </location>
</feature>
<evidence type="ECO:0008006" key="4">
    <source>
        <dbReference type="Google" id="ProtNLM"/>
    </source>
</evidence>
<gene>
    <name evidence="2" type="ORF">IM811_000263</name>
</gene>
<sequence length="121" mass="13012">MRFATIAASVSVFVAGTQAAGPSARNDPHISDFRLWGSPTCSGTQNYGIWTILQSDTDKCTSLHLNDPTGPSVYGIGLGDISDNFKLFVFVEDDCYGEPIQATLGGCDAAESEWKSFIVRQ</sequence>
<keyword evidence="1" id="KW-0732">Signal</keyword>
<evidence type="ECO:0000313" key="2">
    <source>
        <dbReference type="EMBL" id="KAF9758569.1"/>
    </source>
</evidence>
<reference evidence="2" key="1">
    <citation type="submission" date="2020-10" db="EMBL/GenBank/DDBJ databases">
        <title>High-Quality Genome Resource of Clonostachys rosea strain S41 by Oxford Nanopore Long-Read Sequencing.</title>
        <authorList>
            <person name="Wang H."/>
        </authorList>
    </citation>
    <scope>NUCLEOTIDE SEQUENCE</scope>
    <source>
        <strain evidence="2">S41</strain>
    </source>
</reference>
<proteinExistence type="predicted"/>
<accession>A0A8H7TSS7</accession>
<dbReference type="AlphaFoldDB" id="A0A8H7TSS7"/>
<protein>
    <recommendedName>
        <fullName evidence="4">AA1-like domain-containing protein</fullName>
    </recommendedName>
</protein>
<dbReference type="Proteomes" id="UP000616885">
    <property type="component" value="Unassembled WGS sequence"/>
</dbReference>
<feature type="chain" id="PRO_5034552832" description="AA1-like domain-containing protein" evidence="1">
    <location>
        <begin position="20"/>
        <end position="121"/>
    </location>
</feature>
<evidence type="ECO:0000313" key="3">
    <source>
        <dbReference type="Proteomes" id="UP000616885"/>
    </source>
</evidence>
<name>A0A8H7TSS7_BIOOC</name>
<organism evidence="2 3">
    <name type="scientific">Bionectria ochroleuca</name>
    <name type="common">Gliocladium roseum</name>
    <dbReference type="NCBI Taxonomy" id="29856"/>
    <lineage>
        <taxon>Eukaryota</taxon>
        <taxon>Fungi</taxon>
        <taxon>Dikarya</taxon>
        <taxon>Ascomycota</taxon>
        <taxon>Pezizomycotina</taxon>
        <taxon>Sordariomycetes</taxon>
        <taxon>Hypocreomycetidae</taxon>
        <taxon>Hypocreales</taxon>
        <taxon>Bionectriaceae</taxon>
        <taxon>Clonostachys</taxon>
    </lineage>
</organism>
<evidence type="ECO:0000256" key="1">
    <source>
        <dbReference type="SAM" id="SignalP"/>
    </source>
</evidence>
<comment type="caution">
    <text evidence="2">The sequence shown here is derived from an EMBL/GenBank/DDBJ whole genome shotgun (WGS) entry which is preliminary data.</text>
</comment>
<dbReference type="EMBL" id="JADCTT010000001">
    <property type="protein sequence ID" value="KAF9758569.1"/>
    <property type="molecule type" value="Genomic_DNA"/>
</dbReference>